<dbReference type="Gene3D" id="2.30.130.40">
    <property type="entry name" value="LON domain-like"/>
    <property type="match status" value="1"/>
</dbReference>
<dbReference type="SUPFAM" id="SSF52540">
    <property type="entry name" value="P-loop containing nucleoside triphosphate hydrolases"/>
    <property type="match status" value="1"/>
</dbReference>
<dbReference type="GO" id="GO:0004252">
    <property type="term" value="F:serine-type endopeptidase activity"/>
    <property type="evidence" value="ECO:0007669"/>
    <property type="project" value="UniProtKB-UniRule"/>
</dbReference>
<dbReference type="PROSITE" id="PS01046">
    <property type="entry name" value="LON_SER"/>
    <property type="match status" value="1"/>
</dbReference>
<proteinExistence type="evidence at transcript level"/>
<dbReference type="GO" id="GO:0034605">
    <property type="term" value="P:cellular response to heat"/>
    <property type="evidence" value="ECO:0007669"/>
    <property type="project" value="UniProtKB-UniRule"/>
</dbReference>
<evidence type="ECO:0000256" key="5">
    <source>
        <dbReference type="ARBA" id="ARBA00022801"/>
    </source>
</evidence>
<dbReference type="InterPro" id="IPR003959">
    <property type="entry name" value="ATPase_AAA_core"/>
</dbReference>
<evidence type="ECO:0000259" key="16">
    <source>
        <dbReference type="PROSITE" id="PS51787"/>
    </source>
</evidence>
<evidence type="ECO:0000256" key="2">
    <source>
        <dbReference type="ARBA" id="ARBA00022490"/>
    </source>
</evidence>
<keyword evidence="2 9" id="KW-0963">Cytoplasm</keyword>
<dbReference type="EC" id="3.4.21.53" evidence="9 10"/>
<evidence type="ECO:0000256" key="13">
    <source>
        <dbReference type="PROSITE-ProRule" id="PRU01122"/>
    </source>
</evidence>
<name>A0A562WS71_9BACT</name>
<dbReference type="NCBIfam" id="TIGR00763">
    <property type="entry name" value="lon"/>
    <property type="match status" value="1"/>
</dbReference>
<dbReference type="HAMAP" id="MF_01973">
    <property type="entry name" value="lon_bact"/>
    <property type="match status" value="1"/>
</dbReference>
<comment type="caution">
    <text evidence="17">The sequence shown here is derived from an EMBL/GenBank/DDBJ whole genome shotgun (WGS) entry which is preliminary data.</text>
</comment>
<gene>
    <name evidence="9" type="primary">lon</name>
    <name evidence="17" type="ORF">JN12_00122</name>
</gene>
<comment type="catalytic activity">
    <reaction evidence="9 10 13">
        <text>Hydrolysis of proteins in presence of ATP.</text>
        <dbReference type="EC" id="3.4.21.53"/>
    </reaction>
</comment>
<dbReference type="Gene3D" id="3.30.230.10">
    <property type="match status" value="1"/>
</dbReference>
<dbReference type="CDD" id="cd19500">
    <property type="entry name" value="RecA-like_Lon"/>
    <property type="match status" value="1"/>
</dbReference>
<dbReference type="EMBL" id="VLLN01000001">
    <property type="protein sequence ID" value="TWJ33448.1"/>
    <property type="molecule type" value="Genomic_DNA"/>
</dbReference>
<keyword evidence="5 9" id="KW-0378">Hydrolase</keyword>
<dbReference type="InterPro" id="IPR003593">
    <property type="entry name" value="AAA+_ATPase"/>
</dbReference>
<dbReference type="PRINTS" id="PR00830">
    <property type="entry name" value="ENDOLAPTASE"/>
</dbReference>
<dbReference type="SUPFAM" id="SSF54211">
    <property type="entry name" value="Ribosomal protein S5 domain 2-like"/>
    <property type="match status" value="1"/>
</dbReference>
<evidence type="ECO:0000256" key="8">
    <source>
        <dbReference type="ARBA" id="ARBA00023016"/>
    </source>
</evidence>
<dbReference type="InterPro" id="IPR054594">
    <property type="entry name" value="Lon_lid"/>
</dbReference>
<dbReference type="Gene3D" id="1.20.5.5270">
    <property type="match status" value="1"/>
</dbReference>
<evidence type="ECO:0000256" key="1">
    <source>
        <dbReference type="ARBA" id="ARBA00004496"/>
    </source>
</evidence>
<evidence type="ECO:0000256" key="7">
    <source>
        <dbReference type="ARBA" id="ARBA00022840"/>
    </source>
</evidence>
<comment type="subcellular location">
    <subcellularLocation>
        <location evidence="1 9 10">Cytoplasm</location>
    </subcellularLocation>
</comment>
<dbReference type="InterPro" id="IPR027543">
    <property type="entry name" value="Lon_bac"/>
</dbReference>
<evidence type="ECO:0000256" key="14">
    <source>
        <dbReference type="RuleBase" id="RU000591"/>
    </source>
</evidence>
<comment type="similarity">
    <text evidence="9 10 13 14">Belongs to the peptidase S16 family.</text>
</comment>
<feature type="active site" evidence="9 11">
    <location>
        <position position="692"/>
    </location>
</feature>
<feature type="binding site" evidence="9 12">
    <location>
        <begin position="369"/>
        <end position="376"/>
    </location>
    <ligand>
        <name>ATP</name>
        <dbReference type="ChEBI" id="CHEBI:30616"/>
    </ligand>
</feature>
<protein>
    <recommendedName>
        <fullName evidence="9 10">Lon protease</fullName>
        <ecNumber evidence="9 10">3.4.21.53</ecNumber>
    </recommendedName>
    <alternativeName>
        <fullName evidence="9">ATP-dependent protease La</fullName>
    </alternativeName>
</protein>
<dbReference type="RefSeq" id="WP_407925364.1">
    <property type="nucleotide sequence ID" value="NZ_VLLN01000001.1"/>
</dbReference>
<dbReference type="NCBIfam" id="NF008053">
    <property type="entry name" value="PRK10787.1"/>
    <property type="match status" value="1"/>
</dbReference>
<dbReference type="Proteomes" id="UP000319449">
    <property type="component" value="Unassembled WGS sequence"/>
</dbReference>
<accession>A0A562WS71</accession>
<evidence type="ECO:0000259" key="15">
    <source>
        <dbReference type="PROSITE" id="PS51786"/>
    </source>
</evidence>
<keyword evidence="6 9" id="KW-0720">Serine protease</keyword>
<dbReference type="InterPro" id="IPR008268">
    <property type="entry name" value="Peptidase_S16_AS"/>
</dbReference>
<dbReference type="GO" id="GO:0005737">
    <property type="term" value="C:cytoplasm"/>
    <property type="evidence" value="ECO:0007669"/>
    <property type="project" value="UniProtKB-SubCell"/>
</dbReference>
<dbReference type="Gene3D" id="1.20.58.1480">
    <property type="match status" value="1"/>
</dbReference>
<sequence>MEMEMEIEAKQDNEELKIPDVLPLLPVRDVVVYPYMILPLFVGREISINAVDQALSGDRLIFLATQKEVSDEDPAPDAIYTVGTVAMIMRMLKLPDGRVKILVQGLVKGRILSYESEKPYYSVHIERIHETQPPEGSLEVEALMRAVKDQLAKIIALGKVISPEVMVIVENMQEPGSFADLVASNIGLKVEEAQGLLEIFDPIERLTKVNELLIKEHELLSMQARIQTAAKEEMGKSQREYYLREQLRAIQQELGETDARSEEISELRKAIEQAKMPAAIEKEALKQLGRLEQMHPDAAESGMLRTFLDWMVDIPWSKATKDSLEIARAKEILDEDHYYLDKIKERILEFLAVRKLKKKMKGPILCFVGPPGVGKTSLGKSIARAMGRKFVRISLGGVRDEAEIRGHRRTYVGALPGRIIQGLKQAGTNNPVFMLDELDKLGNDFRGDPSSALLEVLDPEQNHTFSDHYINLPFNLSNVMFIATANQIDTVPGPLQDRMEVINLSGYTEEEKLEIAKRYLVPRQTKENGITDKHIAFSDEAIKTIIGKYTREAGLRNLEREIGSVCRKVARRVAEGEKRRFAINASAVHRYLGPPKFLREEEMDRNEVGVVTGLAWTPVGGEILYIEATVMKGKGALTLTGHLGDVMKESVQAALSYIRTRARELNLEDDFFAGQDIHVHVPAGAIPKDGPSAGITMATALVSALTKVKVRKDVAMTGEITLRGKVLPIGGLKEKMLAAIRAGISTIIIPEQNRKDLVDVPKQILKKVTVISAREIDDVLKVALETYPPPTAGKPPAKVKAAPRKVLVTPRKGVRVRGTGEA</sequence>
<evidence type="ECO:0000256" key="10">
    <source>
        <dbReference type="PIRNR" id="PIRNR001174"/>
    </source>
</evidence>
<reference evidence="17 18" key="1">
    <citation type="submission" date="2019-07" db="EMBL/GenBank/DDBJ databases">
        <title>Genomic Encyclopedia of Archaeal and Bacterial Type Strains, Phase II (KMG-II): from individual species to whole genera.</title>
        <authorList>
            <person name="Goeker M."/>
        </authorList>
    </citation>
    <scope>NUCLEOTIDE SEQUENCE [LARGE SCALE GENOMIC DNA]</scope>
    <source>
        <strain evidence="17 18">ATCC BAA-1139</strain>
    </source>
</reference>
<dbReference type="AlphaFoldDB" id="A0A562WS71"/>
<dbReference type="GO" id="GO:0043565">
    <property type="term" value="F:sequence-specific DNA binding"/>
    <property type="evidence" value="ECO:0007669"/>
    <property type="project" value="UniProtKB-UniRule"/>
</dbReference>
<dbReference type="InterPro" id="IPR027417">
    <property type="entry name" value="P-loop_NTPase"/>
</dbReference>
<comment type="subunit">
    <text evidence="9 10">Homohexamer. Organized in a ring with a central cavity.</text>
</comment>
<feature type="domain" description="Lon proteolytic" evidence="15">
    <location>
        <begin position="605"/>
        <end position="786"/>
    </location>
</feature>
<dbReference type="InterPro" id="IPR003111">
    <property type="entry name" value="Lon_prtase_N"/>
</dbReference>
<dbReference type="GO" id="GO:0006515">
    <property type="term" value="P:protein quality control for misfolded or incompletely synthesized proteins"/>
    <property type="evidence" value="ECO:0007669"/>
    <property type="project" value="UniProtKB-UniRule"/>
</dbReference>
<dbReference type="InterPro" id="IPR020568">
    <property type="entry name" value="Ribosomal_Su5_D2-typ_SF"/>
</dbReference>
<dbReference type="Pfam" id="PF22667">
    <property type="entry name" value="Lon_lid"/>
    <property type="match status" value="1"/>
</dbReference>
<organism evidence="17 18">
    <name type="scientific">Geobacter argillaceus</name>
    <dbReference type="NCBI Taxonomy" id="345631"/>
    <lineage>
        <taxon>Bacteria</taxon>
        <taxon>Pseudomonadati</taxon>
        <taxon>Thermodesulfobacteriota</taxon>
        <taxon>Desulfuromonadia</taxon>
        <taxon>Geobacterales</taxon>
        <taxon>Geobacteraceae</taxon>
        <taxon>Geobacter</taxon>
    </lineage>
</organism>
<keyword evidence="4 9" id="KW-0547">Nucleotide-binding</keyword>
<dbReference type="InterPro" id="IPR004815">
    <property type="entry name" value="Lon_bac/euk-typ"/>
</dbReference>
<evidence type="ECO:0000313" key="18">
    <source>
        <dbReference type="Proteomes" id="UP000319449"/>
    </source>
</evidence>
<dbReference type="SUPFAM" id="SSF88697">
    <property type="entry name" value="PUA domain-like"/>
    <property type="match status" value="1"/>
</dbReference>
<comment type="induction">
    <text evidence="9">By heat shock.</text>
</comment>
<evidence type="ECO:0000256" key="9">
    <source>
        <dbReference type="HAMAP-Rule" id="MF_01973"/>
    </source>
</evidence>
<dbReference type="GO" id="GO:0005524">
    <property type="term" value="F:ATP binding"/>
    <property type="evidence" value="ECO:0007669"/>
    <property type="project" value="UniProtKB-UniRule"/>
</dbReference>
<evidence type="ECO:0000313" key="17">
    <source>
        <dbReference type="EMBL" id="TWJ33448.1"/>
    </source>
</evidence>
<dbReference type="PROSITE" id="PS51787">
    <property type="entry name" value="LON_N"/>
    <property type="match status" value="1"/>
</dbReference>
<dbReference type="PROSITE" id="PS51786">
    <property type="entry name" value="LON_PROTEOLYTIC"/>
    <property type="match status" value="1"/>
</dbReference>
<dbReference type="InterPro" id="IPR014721">
    <property type="entry name" value="Ribsml_uS5_D2-typ_fold_subgr"/>
</dbReference>
<keyword evidence="3 9" id="KW-0645">Protease</keyword>
<dbReference type="SMART" id="SM00382">
    <property type="entry name" value="AAA"/>
    <property type="match status" value="1"/>
</dbReference>
<dbReference type="SMART" id="SM00464">
    <property type="entry name" value="LON"/>
    <property type="match status" value="1"/>
</dbReference>
<dbReference type="PIRSF" id="PIRSF001174">
    <property type="entry name" value="Lon_proteas"/>
    <property type="match status" value="1"/>
</dbReference>
<evidence type="ECO:0000256" key="4">
    <source>
        <dbReference type="ARBA" id="ARBA00022741"/>
    </source>
</evidence>
<keyword evidence="7 9" id="KW-0067">ATP-binding</keyword>
<evidence type="ECO:0000256" key="3">
    <source>
        <dbReference type="ARBA" id="ARBA00022670"/>
    </source>
</evidence>
<dbReference type="PANTHER" id="PTHR10046">
    <property type="entry name" value="ATP DEPENDENT LON PROTEASE FAMILY MEMBER"/>
    <property type="match status" value="1"/>
</dbReference>
<feature type="active site" evidence="9 11">
    <location>
        <position position="735"/>
    </location>
</feature>
<keyword evidence="18" id="KW-1185">Reference proteome</keyword>
<evidence type="ECO:0000256" key="12">
    <source>
        <dbReference type="PIRSR" id="PIRSR001174-2"/>
    </source>
</evidence>
<dbReference type="InterPro" id="IPR008269">
    <property type="entry name" value="Lon_proteolytic"/>
</dbReference>
<dbReference type="GO" id="GO:0004176">
    <property type="term" value="F:ATP-dependent peptidase activity"/>
    <property type="evidence" value="ECO:0007669"/>
    <property type="project" value="UniProtKB-UniRule"/>
</dbReference>
<evidence type="ECO:0000256" key="6">
    <source>
        <dbReference type="ARBA" id="ARBA00022825"/>
    </source>
</evidence>
<dbReference type="Pfam" id="PF00004">
    <property type="entry name" value="AAA"/>
    <property type="match status" value="1"/>
</dbReference>
<dbReference type="GO" id="GO:0016887">
    <property type="term" value="F:ATP hydrolysis activity"/>
    <property type="evidence" value="ECO:0007669"/>
    <property type="project" value="UniProtKB-UniRule"/>
</dbReference>
<feature type="domain" description="Lon N-terminal" evidence="16">
    <location>
        <begin position="22"/>
        <end position="217"/>
    </location>
</feature>
<dbReference type="Pfam" id="PF05362">
    <property type="entry name" value="Lon_C"/>
    <property type="match status" value="1"/>
</dbReference>
<dbReference type="Gene3D" id="1.10.8.60">
    <property type="match status" value="1"/>
</dbReference>
<dbReference type="InterPro" id="IPR027065">
    <property type="entry name" value="Lon_Prtase"/>
</dbReference>
<dbReference type="Gene3D" id="3.40.50.300">
    <property type="entry name" value="P-loop containing nucleotide triphosphate hydrolases"/>
    <property type="match status" value="1"/>
</dbReference>
<comment type="function">
    <text evidence="9">ATP-dependent serine protease that mediates the selective degradation of mutant and abnormal proteins as well as certain short-lived regulatory proteins. Required for cellular homeostasis and for survival from DNA damage and developmental changes induced by stress. Degrades polypeptides processively to yield small peptide fragments that are 5 to 10 amino acids long. Binds to DNA in a double-stranded, site-specific manner.</text>
</comment>
<dbReference type="InterPro" id="IPR046336">
    <property type="entry name" value="Lon_prtase_N_sf"/>
</dbReference>
<dbReference type="FunFam" id="3.40.50.300:FF:000382">
    <property type="entry name" value="Lon protease homolog 2, peroxisomal"/>
    <property type="match status" value="1"/>
</dbReference>
<dbReference type="Pfam" id="PF02190">
    <property type="entry name" value="LON_substr_bdg"/>
    <property type="match status" value="1"/>
</dbReference>
<keyword evidence="8 9" id="KW-0346">Stress response</keyword>
<dbReference type="InterPro" id="IPR015947">
    <property type="entry name" value="PUA-like_sf"/>
</dbReference>
<evidence type="ECO:0000256" key="11">
    <source>
        <dbReference type="PIRSR" id="PIRSR001174-1"/>
    </source>
</evidence>